<evidence type="ECO:0000313" key="7">
    <source>
        <dbReference type="EMBL" id="SNS52705.1"/>
    </source>
</evidence>
<dbReference type="EMBL" id="FZOY01000002">
    <property type="protein sequence ID" value="SNS52705.1"/>
    <property type="molecule type" value="Genomic_DNA"/>
</dbReference>
<protein>
    <submittedName>
        <fullName evidence="7">Monoheme cytochrome SoxX (Sulfur oxidation)</fullName>
    </submittedName>
</protein>
<dbReference type="GO" id="GO:0009055">
    <property type="term" value="F:electron transfer activity"/>
    <property type="evidence" value="ECO:0007669"/>
    <property type="project" value="InterPro"/>
</dbReference>
<dbReference type="Gene3D" id="1.10.760.10">
    <property type="entry name" value="Cytochrome c-like domain"/>
    <property type="match status" value="1"/>
</dbReference>
<keyword evidence="1 4" id="KW-0349">Heme</keyword>
<evidence type="ECO:0000256" key="5">
    <source>
        <dbReference type="SAM" id="SignalP"/>
    </source>
</evidence>
<dbReference type="OrthoDB" id="9793634at2"/>
<name>A0A239F7A8_9RHOB</name>
<dbReference type="GO" id="GO:0046872">
    <property type="term" value="F:metal ion binding"/>
    <property type="evidence" value="ECO:0007669"/>
    <property type="project" value="UniProtKB-KW"/>
</dbReference>
<dbReference type="AlphaFoldDB" id="A0A239F7A8"/>
<dbReference type="Pfam" id="PF00034">
    <property type="entry name" value="Cytochrom_C"/>
    <property type="match status" value="1"/>
</dbReference>
<dbReference type="NCBIfam" id="TIGR04485">
    <property type="entry name" value="thiosulf_SoxX"/>
    <property type="match status" value="1"/>
</dbReference>
<sequence>MKRAISAAAAAMTLAIPAMAETVDPNDVVYEEGAITASLSGAAGNPEEGAKVISEKSIGNCVSCHQVSAMPDVPFQGNVGPALDGVGDRWSEAEIRGIVANAKMTYDGTIMPSFYKTGDFIRPGVGFTAKPLAPEDVTPLLTAQQIEDVVAYLVTLKE</sequence>
<evidence type="ECO:0000256" key="4">
    <source>
        <dbReference type="PROSITE-ProRule" id="PRU00433"/>
    </source>
</evidence>
<evidence type="ECO:0000256" key="3">
    <source>
        <dbReference type="ARBA" id="ARBA00023004"/>
    </source>
</evidence>
<dbReference type="GO" id="GO:0020037">
    <property type="term" value="F:heme binding"/>
    <property type="evidence" value="ECO:0007669"/>
    <property type="project" value="InterPro"/>
</dbReference>
<feature type="chain" id="PRO_5013258030" evidence="5">
    <location>
        <begin position="21"/>
        <end position="158"/>
    </location>
</feature>
<evidence type="ECO:0000259" key="6">
    <source>
        <dbReference type="PROSITE" id="PS51007"/>
    </source>
</evidence>
<reference evidence="7 8" key="1">
    <citation type="submission" date="2017-06" db="EMBL/GenBank/DDBJ databases">
        <authorList>
            <person name="Kim H.J."/>
            <person name="Triplett B.A."/>
        </authorList>
    </citation>
    <scope>NUCLEOTIDE SEQUENCE [LARGE SCALE GENOMIC DNA]</scope>
    <source>
        <strain evidence="7 8">DSM 29339</strain>
    </source>
</reference>
<evidence type="ECO:0000256" key="2">
    <source>
        <dbReference type="ARBA" id="ARBA00022723"/>
    </source>
</evidence>
<evidence type="ECO:0000256" key="1">
    <source>
        <dbReference type="ARBA" id="ARBA00022617"/>
    </source>
</evidence>
<gene>
    <name evidence="7" type="ORF">SAMN05421757_102530</name>
</gene>
<accession>A0A239F7A8</accession>
<keyword evidence="8" id="KW-1185">Reference proteome</keyword>
<feature type="signal peptide" evidence="5">
    <location>
        <begin position="1"/>
        <end position="20"/>
    </location>
</feature>
<dbReference type="Proteomes" id="UP000198426">
    <property type="component" value="Unassembled WGS sequence"/>
</dbReference>
<proteinExistence type="predicted"/>
<dbReference type="RefSeq" id="WP_089232257.1">
    <property type="nucleotide sequence ID" value="NZ_FZOY01000002.1"/>
</dbReference>
<dbReference type="PROSITE" id="PS51007">
    <property type="entry name" value="CYTC"/>
    <property type="match status" value="1"/>
</dbReference>
<keyword evidence="2 4" id="KW-0479">Metal-binding</keyword>
<evidence type="ECO:0000313" key="8">
    <source>
        <dbReference type="Proteomes" id="UP000198426"/>
    </source>
</evidence>
<dbReference type="InterPro" id="IPR009056">
    <property type="entry name" value="Cyt_c-like_dom"/>
</dbReference>
<dbReference type="InterPro" id="IPR036909">
    <property type="entry name" value="Cyt_c-like_dom_sf"/>
</dbReference>
<keyword evidence="3 4" id="KW-0408">Iron</keyword>
<keyword evidence="5" id="KW-0732">Signal</keyword>
<dbReference type="SUPFAM" id="SSF46626">
    <property type="entry name" value="Cytochrome c"/>
    <property type="match status" value="1"/>
</dbReference>
<organism evidence="7 8">
    <name type="scientific">Tropicimonas sediminicola</name>
    <dbReference type="NCBI Taxonomy" id="1031541"/>
    <lineage>
        <taxon>Bacteria</taxon>
        <taxon>Pseudomonadati</taxon>
        <taxon>Pseudomonadota</taxon>
        <taxon>Alphaproteobacteria</taxon>
        <taxon>Rhodobacterales</taxon>
        <taxon>Roseobacteraceae</taxon>
        <taxon>Tropicimonas</taxon>
    </lineage>
</organism>
<dbReference type="InterPro" id="IPR030999">
    <property type="entry name" value="Thiosulf_SoxX"/>
</dbReference>
<feature type="domain" description="Cytochrome c" evidence="6">
    <location>
        <begin position="44"/>
        <end position="157"/>
    </location>
</feature>